<sequence length="364" mass="41154">MNLLSVFVTCTALYLAILYRSTSLCALFLVLLLGLIWGMIQLCAAFFQLRFLFPESILNTPGKRTASFSLQAVNKGLLPIFRVKTVIQITDIRGRAIASYPLEFSLGSRASAVLPVTVSSDLCGRFLCRVRKVRIYSPFSLLSVSKKVSFSAPVLFYPEAVPIAAAVSEYTRYFPAESADSDQVLFGAPHTPMEQVRDFLPGDQLRQIHWKLSARSDEILVRDAGRPDGCPVLFFLQLLLPSGKDTALAYSRFLECAASVSFALTELRCSHYVIWYDQKEESLTRCPVRTEEDWTVFLYLLLHAPFYQEEKDLPDLYQKAYPSDTWCTYLTLSTCLQLSGNRQEPLALKPEDWQKTLTEYPLTV</sequence>
<accession>A0A9D2PLG3</accession>
<keyword evidence="1" id="KW-0472">Membrane</keyword>
<evidence type="ECO:0000313" key="2">
    <source>
        <dbReference type="EMBL" id="HJC63134.1"/>
    </source>
</evidence>
<keyword evidence="1" id="KW-1133">Transmembrane helix</keyword>
<dbReference type="EMBL" id="DWVZ01000077">
    <property type="protein sequence ID" value="HJC63134.1"/>
    <property type="molecule type" value="Genomic_DNA"/>
</dbReference>
<dbReference type="Proteomes" id="UP000823886">
    <property type="component" value="Unassembled WGS sequence"/>
</dbReference>
<evidence type="ECO:0000256" key="1">
    <source>
        <dbReference type="SAM" id="Phobius"/>
    </source>
</evidence>
<proteinExistence type="predicted"/>
<evidence type="ECO:0000313" key="3">
    <source>
        <dbReference type="Proteomes" id="UP000823886"/>
    </source>
</evidence>
<keyword evidence="1" id="KW-0812">Transmembrane</keyword>
<gene>
    <name evidence="2" type="ORF">H9753_05895</name>
</gene>
<dbReference type="PANTHER" id="PTHR34351:SF1">
    <property type="entry name" value="SLR1927 PROTEIN"/>
    <property type="match status" value="1"/>
</dbReference>
<comment type="caution">
    <text evidence="2">The sequence shown here is derived from an EMBL/GenBank/DDBJ whole genome shotgun (WGS) entry which is preliminary data.</text>
</comment>
<protein>
    <submittedName>
        <fullName evidence="2">DUF58 domain-containing protein</fullName>
    </submittedName>
</protein>
<dbReference type="PANTHER" id="PTHR34351">
    <property type="entry name" value="SLR1927 PROTEIN-RELATED"/>
    <property type="match status" value="1"/>
</dbReference>
<name>A0A9D2PLG3_9FIRM</name>
<dbReference type="AlphaFoldDB" id="A0A9D2PLG3"/>
<feature type="transmembrane region" description="Helical" evidence="1">
    <location>
        <begin position="28"/>
        <end position="53"/>
    </location>
</feature>
<reference evidence="2" key="2">
    <citation type="submission" date="2021-04" db="EMBL/GenBank/DDBJ databases">
        <authorList>
            <person name="Gilroy R."/>
        </authorList>
    </citation>
    <scope>NUCLEOTIDE SEQUENCE</scope>
    <source>
        <strain evidence="2">ChiBcec2-3848</strain>
    </source>
</reference>
<organism evidence="2 3">
    <name type="scientific">Candidatus Blautia merdavium</name>
    <dbReference type="NCBI Taxonomy" id="2838494"/>
    <lineage>
        <taxon>Bacteria</taxon>
        <taxon>Bacillati</taxon>
        <taxon>Bacillota</taxon>
        <taxon>Clostridia</taxon>
        <taxon>Lachnospirales</taxon>
        <taxon>Lachnospiraceae</taxon>
        <taxon>Blautia</taxon>
    </lineage>
</organism>
<reference evidence="2" key="1">
    <citation type="journal article" date="2021" name="PeerJ">
        <title>Extensive microbial diversity within the chicken gut microbiome revealed by metagenomics and culture.</title>
        <authorList>
            <person name="Gilroy R."/>
            <person name="Ravi A."/>
            <person name="Getino M."/>
            <person name="Pursley I."/>
            <person name="Horton D.L."/>
            <person name="Alikhan N.F."/>
            <person name="Baker D."/>
            <person name="Gharbi K."/>
            <person name="Hall N."/>
            <person name="Watson M."/>
            <person name="Adriaenssens E.M."/>
            <person name="Foster-Nyarko E."/>
            <person name="Jarju S."/>
            <person name="Secka A."/>
            <person name="Antonio M."/>
            <person name="Oren A."/>
            <person name="Chaudhuri R.R."/>
            <person name="La Ragione R."/>
            <person name="Hildebrand F."/>
            <person name="Pallen M.J."/>
        </authorList>
    </citation>
    <scope>NUCLEOTIDE SEQUENCE</scope>
    <source>
        <strain evidence="2">ChiBcec2-3848</strain>
    </source>
</reference>